<accession>A0A7J6QV76</accession>
<evidence type="ECO:0000313" key="3">
    <source>
        <dbReference type="EMBL" id="KAF4725991.1"/>
    </source>
</evidence>
<feature type="non-terminal residue" evidence="2">
    <location>
        <position position="1"/>
    </location>
</feature>
<reference evidence="4 5" key="1">
    <citation type="submission" date="2020-04" db="EMBL/GenBank/DDBJ databases">
        <title>Perkinsus olseni comparative genomics.</title>
        <authorList>
            <person name="Bogema D.R."/>
        </authorList>
    </citation>
    <scope>NUCLEOTIDE SEQUENCE [LARGE SCALE GENOMIC DNA]</scope>
    <source>
        <strain evidence="2">ATCC PRA-205</strain>
        <strain evidence="3 4">ATCC PRA-207</strain>
    </source>
</reference>
<evidence type="ECO:0000313" key="4">
    <source>
        <dbReference type="Proteomes" id="UP000553632"/>
    </source>
</evidence>
<dbReference type="EMBL" id="JABANM010027017">
    <property type="protein sequence ID" value="KAF4712012.1"/>
    <property type="molecule type" value="Genomic_DNA"/>
</dbReference>
<evidence type="ECO:0000313" key="5">
    <source>
        <dbReference type="Proteomes" id="UP000574390"/>
    </source>
</evidence>
<dbReference type="Proteomes" id="UP000574390">
    <property type="component" value="Unassembled WGS sequence"/>
</dbReference>
<evidence type="ECO:0000259" key="1">
    <source>
        <dbReference type="Pfam" id="PF04970"/>
    </source>
</evidence>
<protein>
    <recommendedName>
        <fullName evidence="1">LRAT domain-containing protein</fullName>
    </recommendedName>
</protein>
<dbReference type="Gene3D" id="3.90.1720.10">
    <property type="entry name" value="endopeptidase domain like (from Nostoc punctiforme)"/>
    <property type="match status" value="1"/>
</dbReference>
<dbReference type="InterPro" id="IPR007053">
    <property type="entry name" value="LRAT_dom"/>
</dbReference>
<dbReference type="Proteomes" id="UP000553632">
    <property type="component" value="Unassembled WGS sequence"/>
</dbReference>
<proteinExistence type="predicted"/>
<name>A0A7J6QV76_PEROL</name>
<dbReference type="EMBL" id="JABANO010021924">
    <property type="protein sequence ID" value="KAF4725991.1"/>
    <property type="molecule type" value="Genomic_DNA"/>
</dbReference>
<evidence type="ECO:0000313" key="2">
    <source>
        <dbReference type="EMBL" id="KAF4712012.1"/>
    </source>
</evidence>
<dbReference type="AlphaFoldDB" id="A0A7J6QV76"/>
<gene>
    <name evidence="2" type="ORF">FOZ62_013336</name>
    <name evidence="3" type="ORF">FOZ63_014777</name>
</gene>
<sequence length="179" mass="19366">IESERAGTCSLKMPDPVWMVALRALSMVNNSDVEYNILEKNCELFCCWCELGARSGIVNFASPEKRAIGQSDPERFRRLSSLTSSLVQSLGFRDAHVAAATAAVDTAAQSALKHSDSVTALASVFLRAPPSTKDGNLSRYRAIVAKIFALVPSDPPKSVDVAVNSNDITRSRSFTFTPL</sequence>
<keyword evidence="4" id="KW-1185">Reference proteome</keyword>
<organism evidence="2 5">
    <name type="scientific">Perkinsus olseni</name>
    <name type="common">Perkinsus atlanticus</name>
    <dbReference type="NCBI Taxonomy" id="32597"/>
    <lineage>
        <taxon>Eukaryota</taxon>
        <taxon>Sar</taxon>
        <taxon>Alveolata</taxon>
        <taxon>Perkinsozoa</taxon>
        <taxon>Perkinsea</taxon>
        <taxon>Perkinsida</taxon>
        <taxon>Perkinsidae</taxon>
        <taxon>Perkinsus</taxon>
    </lineage>
</organism>
<dbReference type="Pfam" id="PF04970">
    <property type="entry name" value="LRAT"/>
    <property type="match status" value="1"/>
</dbReference>
<comment type="caution">
    <text evidence="2">The sequence shown here is derived from an EMBL/GenBank/DDBJ whole genome shotgun (WGS) entry which is preliminary data.</text>
</comment>
<feature type="domain" description="LRAT" evidence="1">
    <location>
        <begin position="13"/>
        <end position="53"/>
    </location>
</feature>